<dbReference type="SUPFAM" id="SSF88946">
    <property type="entry name" value="Sigma2 domain of RNA polymerase sigma factors"/>
    <property type="match status" value="1"/>
</dbReference>
<protein>
    <submittedName>
        <fullName evidence="9">RNA polymerase sigma factor</fullName>
    </submittedName>
</protein>
<evidence type="ECO:0000259" key="8">
    <source>
        <dbReference type="Pfam" id="PF08281"/>
    </source>
</evidence>
<dbReference type="InterPro" id="IPR013249">
    <property type="entry name" value="RNA_pol_sigma70_r4_t2"/>
</dbReference>
<keyword evidence="5" id="KW-0238">DNA-binding</keyword>
<keyword evidence="10" id="KW-1185">Reference proteome</keyword>
<sequence length="359" mass="40161">MGAYDKRTEVKVDPYPAGAVVRWSIMSQRAATTGPTRPPVSELSDSVKSSWHRFLDEFEPLRPELYRYCRHLTRSPWDAEDLVQDALARAFVTLGCMHHDPPANPRAWLFRVASNLWVDRMRRRRDTPDELAADTPEADPQAVREAAGTLLGQLSPQERAAVVLRDMFELSLEEVAEVLSTTVGAVKAALHRGRGRLISPAAAPRKVAVPAALDAFCEAFNARDLPRLTALLLDTAVVQMVSVAIDYGPDQTADETYGALAGLVSSILRDTERGIDPRFLEGYLPTVPPRVEVAIYRDAPILLHWYTHTDGEAVRAVSRVELEGARIRHLSNYFFVSDVIAEVCRELDVPFRVNGYRYW</sequence>
<evidence type="ECO:0000256" key="4">
    <source>
        <dbReference type="ARBA" id="ARBA00023082"/>
    </source>
</evidence>
<dbReference type="Proteomes" id="UP001374803">
    <property type="component" value="Chromosome"/>
</dbReference>
<evidence type="ECO:0000256" key="2">
    <source>
        <dbReference type="ARBA" id="ARBA00011344"/>
    </source>
</evidence>
<dbReference type="SUPFAM" id="SSF88659">
    <property type="entry name" value="Sigma3 and sigma4 domains of RNA polymerase sigma factors"/>
    <property type="match status" value="1"/>
</dbReference>
<dbReference type="InterPro" id="IPR014284">
    <property type="entry name" value="RNA_pol_sigma-70_dom"/>
</dbReference>
<dbReference type="RefSeq" id="WP_394838118.1">
    <property type="nucleotide sequence ID" value="NZ_CP089983.1"/>
</dbReference>
<dbReference type="InterPro" id="IPR013325">
    <property type="entry name" value="RNA_pol_sigma_r2"/>
</dbReference>
<comment type="similarity">
    <text evidence="1">Belongs to the sigma-70 factor family. ECF subfamily.</text>
</comment>
<dbReference type="Gene3D" id="1.10.10.10">
    <property type="entry name" value="Winged helix-like DNA-binding domain superfamily/Winged helix DNA-binding domain"/>
    <property type="match status" value="1"/>
</dbReference>
<accession>A0ABZ2LFV8</accession>
<evidence type="ECO:0000256" key="3">
    <source>
        <dbReference type="ARBA" id="ARBA00023015"/>
    </source>
</evidence>
<feature type="domain" description="RNA polymerase sigma-70 region 2" evidence="7">
    <location>
        <begin position="59"/>
        <end position="125"/>
    </location>
</feature>
<gene>
    <name evidence="9" type="ORF">LVJ94_14510</name>
</gene>
<dbReference type="InterPro" id="IPR039425">
    <property type="entry name" value="RNA_pol_sigma-70-like"/>
</dbReference>
<dbReference type="Gene3D" id="3.10.450.50">
    <property type="match status" value="1"/>
</dbReference>
<dbReference type="SUPFAM" id="SSF54427">
    <property type="entry name" value="NTF2-like"/>
    <property type="match status" value="1"/>
</dbReference>
<evidence type="ECO:0000313" key="10">
    <source>
        <dbReference type="Proteomes" id="UP001374803"/>
    </source>
</evidence>
<evidence type="ECO:0000256" key="6">
    <source>
        <dbReference type="ARBA" id="ARBA00023163"/>
    </source>
</evidence>
<evidence type="ECO:0000259" key="7">
    <source>
        <dbReference type="Pfam" id="PF04542"/>
    </source>
</evidence>
<name>A0ABZ2LFV8_9BACT</name>
<comment type="subunit">
    <text evidence="2">Interacts transiently with the RNA polymerase catalytic core formed by RpoA, RpoB, RpoC and RpoZ (2 alpha, 1 beta, 1 beta' and 1 omega subunit) to form the RNA polymerase holoenzyme that can initiate transcription.</text>
</comment>
<dbReference type="InterPro" id="IPR032710">
    <property type="entry name" value="NTF2-like_dom_sf"/>
</dbReference>
<evidence type="ECO:0000256" key="5">
    <source>
        <dbReference type="ARBA" id="ARBA00023125"/>
    </source>
</evidence>
<dbReference type="Gene3D" id="1.10.1740.10">
    <property type="match status" value="1"/>
</dbReference>
<reference evidence="9" key="1">
    <citation type="submission" date="2021-12" db="EMBL/GenBank/DDBJ databases">
        <title>Discovery of the Pendulisporaceae a myxobacterial family with distinct sporulation behavior and unique specialized metabolism.</title>
        <authorList>
            <person name="Garcia R."/>
            <person name="Popoff A."/>
            <person name="Bader C.D."/>
            <person name="Loehr J."/>
            <person name="Walesch S."/>
            <person name="Walt C."/>
            <person name="Boldt J."/>
            <person name="Bunk B."/>
            <person name="Haeckl F.J.F.P.J."/>
            <person name="Gunesch A.P."/>
            <person name="Birkelbach J."/>
            <person name="Nuebel U."/>
            <person name="Pietschmann T."/>
            <person name="Bach T."/>
            <person name="Mueller R."/>
        </authorList>
    </citation>
    <scope>NUCLEOTIDE SEQUENCE</scope>
    <source>
        <strain evidence="9">MSr11367</strain>
    </source>
</reference>
<dbReference type="EMBL" id="CP089983">
    <property type="protein sequence ID" value="WXB08444.1"/>
    <property type="molecule type" value="Genomic_DNA"/>
</dbReference>
<dbReference type="CDD" id="cd06171">
    <property type="entry name" value="Sigma70_r4"/>
    <property type="match status" value="1"/>
</dbReference>
<dbReference type="NCBIfam" id="TIGR02937">
    <property type="entry name" value="sigma70-ECF"/>
    <property type="match status" value="1"/>
</dbReference>
<dbReference type="InterPro" id="IPR013324">
    <property type="entry name" value="RNA_pol_sigma_r3/r4-like"/>
</dbReference>
<dbReference type="Pfam" id="PF08281">
    <property type="entry name" value="Sigma70_r4_2"/>
    <property type="match status" value="1"/>
</dbReference>
<dbReference type="InterPro" id="IPR036388">
    <property type="entry name" value="WH-like_DNA-bd_sf"/>
</dbReference>
<organism evidence="9 10">
    <name type="scientific">Pendulispora rubella</name>
    <dbReference type="NCBI Taxonomy" id="2741070"/>
    <lineage>
        <taxon>Bacteria</taxon>
        <taxon>Pseudomonadati</taxon>
        <taxon>Myxococcota</taxon>
        <taxon>Myxococcia</taxon>
        <taxon>Myxococcales</taxon>
        <taxon>Sorangiineae</taxon>
        <taxon>Pendulisporaceae</taxon>
        <taxon>Pendulispora</taxon>
    </lineage>
</organism>
<evidence type="ECO:0000313" key="9">
    <source>
        <dbReference type="EMBL" id="WXB08444.1"/>
    </source>
</evidence>
<keyword evidence="3" id="KW-0805">Transcription regulation</keyword>
<dbReference type="Pfam" id="PF04542">
    <property type="entry name" value="Sigma70_r2"/>
    <property type="match status" value="1"/>
</dbReference>
<keyword evidence="4" id="KW-0731">Sigma factor</keyword>
<feature type="domain" description="RNA polymerase sigma factor 70 region 4 type 2" evidence="8">
    <location>
        <begin position="145"/>
        <end position="197"/>
    </location>
</feature>
<keyword evidence="6" id="KW-0804">Transcription</keyword>
<dbReference type="PANTHER" id="PTHR43133:SF8">
    <property type="entry name" value="RNA POLYMERASE SIGMA FACTOR HI_1459-RELATED"/>
    <property type="match status" value="1"/>
</dbReference>
<dbReference type="InterPro" id="IPR007627">
    <property type="entry name" value="RNA_pol_sigma70_r2"/>
</dbReference>
<dbReference type="PANTHER" id="PTHR43133">
    <property type="entry name" value="RNA POLYMERASE ECF-TYPE SIGMA FACTO"/>
    <property type="match status" value="1"/>
</dbReference>
<evidence type="ECO:0000256" key="1">
    <source>
        <dbReference type="ARBA" id="ARBA00010641"/>
    </source>
</evidence>
<proteinExistence type="inferred from homology"/>